<dbReference type="Gene3D" id="1.20.5.3600">
    <property type="match status" value="1"/>
</dbReference>
<evidence type="ECO:0000259" key="7">
    <source>
        <dbReference type="Pfam" id="PF13874"/>
    </source>
</evidence>
<protein>
    <recommendedName>
        <fullName evidence="7">Nucleoporin Nup54 alpha-helical domain-containing protein</fullName>
    </recommendedName>
</protein>
<dbReference type="InterPro" id="IPR025712">
    <property type="entry name" value="Nup54_alpha-helical_dom"/>
</dbReference>
<evidence type="ECO:0000256" key="3">
    <source>
        <dbReference type="ARBA" id="ARBA00023132"/>
    </source>
</evidence>
<dbReference type="Pfam" id="PF18570">
    <property type="entry name" value="Nup54_57_C"/>
    <property type="match status" value="1"/>
</dbReference>
<feature type="compositionally biased region" description="Polar residues" evidence="6">
    <location>
        <begin position="1"/>
        <end position="11"/>
    </location>
</feature>
<feature type="region of interest" description="Disordered" evidence="6">
    <location>
        <begin position="1"/>
        <end position="182"/>
    </location>
</feature>
<feature type="coiled-coil region" evidence="5">
    <location>
        <begin position="446"/>
        <end position="480"/>
    </location>
</feature>
<dbReference type="Pfam" id="PF13874">
    <property type="entry name" value="Nup54"/>
    <property type="match status" value="1"/>
</dbReference>
<dbReference type="InterPro" id="IPR024864">
    <property type="entry name" value="Nup54/Nup57/Nup44"/>
</dbReference>
<dbReference type="PANTHER" id="PTHR13000">
    <property type="entry name" value="NUCLEOPORIN P54"/>
    <property type="match status" value="1"/>
</dbReference>
<dbReference type="Pfam" id="PF13634">
    <property type="entry name" value="Nucleoporin_FG"/>
    <property type="match status" value="2"/>
</dbReference>
<keyword evidence="4" id="KW-0539">Nucleus</keyword>
<accession>A0ABR0EWJ1</accession>
<comment type="subcellular location">
    <subcellularLocation>
        <location evidence="1">Nucleus</location>
        <location evidence="1">Nuclear pore complex</location>
    </subcellularLocation>
</comment>
<keyword evidence="2" id="KW-0813">Transport</keyword>
<evidence type="ECO:0000256" key="6">
    <source>
        <dbReference type="SAM" id="MobiDB-lite"/>
    </source>
</evidence>
<dbReference type="Proteomes" id="UP001305779">
    <property type="component" value="Unassembled WGS sequence"/>
</dbReference>
<keyword evidence="9" id="KW-1185">Reference proteome</keyword>
<evidence type="ECO:0000313" key="8">
    <source>
        <dbReference type="EMBL" id="KAK4506004.1"/>
    </source>
</evidence>
<evidence type="ECO:0000313" key="9">
    <source>
        <dbReference type="Proteomes" id="UP001305779"/>
    </source>
</evidence>
<feature type="compositionally biased region" description="Low complexity" evidence="6">
    <location>
        <begin position="129"/>
        <end position="180"/>
    </location>
</feature>
<keyword evidence="3" id="KW-0906">Nuclear pore complex</keyword>
<evidence type="ECO:0000256" key="2">
    <source>
        <dbReference type="ARBA" id="ARBA00022448"/>
    </source>
</evidence>
<dbReference type="Gene3D" id="1.20.5.490">
    <property type="entry name" value="Single helix bin"/>
    <property type="match status" value="1"/>
</dbReference>
<gene>
    <name evidence="8" type="ORF">PRZ48_003969</name>
</gene>
<comment type="caution">
    <text evidence="8">The sequence shown here is derived from an EMBL/GenBank/DDBJ whole genome shotgun (WGS) entry which is preliminary data.</text>
</comment>
<proteinExistence type="predicted"/>
<keyword evidence="3" id="KW-0811">Translocation</keyword>
<evidence type="ECO:0000256" key="4">
    <source>
        <dbReference type="ARBA" id="ARBA00023242"/>
    </source>
</evidence>
<evidence type="ECO:0000256" key="1">
    <source>
        <dbReference type="ARBA" id="ARBA00004567"/>
    </source>
</evidence>
<keyword evidence="3" id="KW-0653">Protein transport</keyword>
<dbReference type="InterPro" id="IPR025574">
    <property type="entry name" value="Nucleoporin_FG_rpt"/>
</dbReference>
<keyword evidence="3" id="KW-0509">mRNA transport</keyword>
<feature type="compositionally biased region" description="Polar residues" evidence="6">
    <location>
        <begin position="99"/>
        <end position="108"/>
    </location>
</feature>
<organism evidence="8 9">
    <name type="scientific">Zasmidium cellare</name>
    <name type="common">Wine cellar mold</name>
    <name type="synonym">Racodium cellare</name>
    <dbReference type="NCBI Taxonomy" id="395010"/>
    <lineage>
        <taxon>Eukaryota</taxon>
        <taxon>Fungi</taxon>
        <taxon>Dikarya</taxon>
        <taxon>Ascomycota</taxon>
        <taxon>Pezizomycotina</taxon>
        <taxon>Dothideomycetes</taxon>
        <taxon>Dothideomycetidae</taxon>
        <taxon>Mycosphaerellales</taxon>
        <taxon>Mycosphaerellaceae</taxon>
        <taxon>Zasmidium</taxon>
    </lineage>
</organism>
<feature type="domain" description="Nucleoporin Nup54 alpha-helical" evidence="7">
    <location>
        <begin position="260"/>
        <end position="406"/>
    </location>
</feature>
<name>A0ABR0EWJ1_ZASCE</name>
<evidence type="ECO:0000256" key="5">
    <source>
        <dbReference type="SAM" id="Coils"/>
    </source>
</evidence>
<reference evidence="8 9" key="1">
    <citation type="journal article" date="2023" name="G3 (Bethesda)">
        <title>A chromosome-level genome assembly of Zasmidium syzygii isolated from banana leaves.</title>
        <authorList>
            <person name="van Westerhoven A.C."/>
            <person name="Mehrabi R."/>
            <person name="Talebi R."/>
            <person name="Steentjes M.B.F."/>
            <person name="Corcolon B."/>
            <person name="Chong P.A."/>
            <person name="Kema G.H.J."/>
            <person name="Seidl M.F."/>
        </authorList>
    </citation>
    <scope>NUCLEOTIDE SEQUENCE [LARGE SCALE GENOMIC DNA]</scope>
    <source>
        <strain evidence="8 9">P124</strain>
    </source>
</reference>
<keyword evidence="5" id="KW-0175">Coiled coil</keyword>
<dbReference type="PANTHER" id="PTHR13000:SF0">
    <property type="entry name" value="NUCLEOPORIN P54"/>
    <property type="match status" value="1"/>
</dbReference>
<dbReference type="EMBL" id="JAXOVC010000002">
    <property type="protein sequence ID" value="KAK4506004.1"/>
    <property type="molecule type" value="Genomic_DNA"/>
</dbReference>
<sequence>MSLFGNPQQNKPAGGGLFGASTTQNTGGGGLFGASTTNTNTNTGGGGGLFGSTNQQSTGGGGGLFGTSSTAQQPSTGGGGLFGASNTQQNTTGGGLFGAQNNTNQQTSTGGGLFGANNSTSGTGGGLFGQQTSTSFRQPGQSSLLGGGTQQQQQPSLFGGSATQNQQPQQPSQQQAQSTSVYQPATVSVGNMGHTMTQAQLQRLQFSGVSTQPNEKSVAEQIRTIMGKWDPQSDTTILKTYLYNAVPKEYAPFFYPNAAAGEDEKSWEEALSQKPEPIKVDGKEVDSTTYVPILVKGFRALGERAETQATVVQQMRARLHEMNNSLTAIMDAHERRITANIARAKRQHQVLQQKCLRLSVKVQVLRNRGYALDAAEEGLRKTLISLEKQVMDPGFLGREDEIWARMIALKEKTRWLEEEGKRVNAQVQQQQQQKQADGTSVPEDVLAKTRKILKDYDDQLQHLNKELERVKQEFAEWERSRR</sequence>